<accession>A0A834BV95</accession>
<dbReference type="AlphaFoldDB" id="A0A834BV95"/>
<comment type="caution">
    <text evidence="2">The sequence shown here is derived from an EMBL/GenBank/DDBJ whole genome shotgun (WGS) entry which is preliminary data.</text>
</comment>
<name>A0A834BV95_ORYME</name>
<reference evidence="2" key="1">
    <citation type="journal article" name="BMC Genomics">
        <title>Long-read sequencing and de novo genome assembly of marine medaka (Oryzias melastigma).</title>
        <authorList>
            <person name="Liang P."/>
            <person name="Saqib H.S.A."/>
            <person name="Ni X."/>
            <person name="Shen Y."/>
        </authorList>
    </citation>
    <scope>NUCLEOTIDE SEQUENCE</scope>
    <source>
        <strain evidence="2">Bigg-433</strain>
    </source>
</reference>
<dbReference type="PANTHER" id="PTHR12232">
    <property type="entry name" value="SH3 DOMAIN-BINDING GLUTAMIC ACID-RICH-LIKE PROTEIN"/>
    <property type="match status" value="1"/>
</dbReference>
<dbReference type="Pfam" id="PF04908">
    <property type="entry name" value="SH3BGR"/>
    <property type="match status" value="1"/>
</dbReference>
<gene>
    <name evidence="2" type="ORF">FQA47_007343</name>
</gene>
<dbReference type="Gene3D" id="3.40.30.10">
    <property type="entry name" value="Glutaredoxin"/>
    <property type="match status" value="1"/>
</dbReference>
<dbReference type="Proteomes" id="UP000646548">
    <property type="component" value="Unassembled WGS sequence"/>
</dbReference>
<dbReference type="SUPFAM" id="SSF52833">
    <property type="entry name" value="Thioredoxin-like"/>
    <property type="match status" value="1"/>
</dbReference>
<dbReference type="InterPro" id="IPR036249">
    <property type="entry name" value="Thioredoxin-like_sf"/>
</dbReference>
<dbReference type="GO" id="GO:0005737">
    <property type="term" value="C:cytoplasm"/>
    <property type="evidence" value="ECO:0007669"/>
    <property type="project" value="TreeGrafter"/>
</dbReference>
<proteinExistence type="inferred from homology"/>
<evidence type="ECO:0000256" key="1">
    <source>
        <dbReference type="ARBA" id="ARBA00007764"/>
    </source>
</evidence>
<dbReference type="EMBL" id="WKFB01000999">
    <property type="protein sequence ID" value="KAF6716078.1"/>
    <property type="molecule type" value="Genomic_DNA"/>
</dbReference>
<evidence type="ECO:0000313" key="2">
    <source>
        <dbReference type="EMBL" id="KAF6716078.1"/>
    </source>
</evidence>
<evidence type="ECO:0000313" key="3">
    <source>
        <dbReference type="Proteomes" id="UP000646548"/>
    </source>
</evidence>
<dbReference type="InterPro" id="IPR051033">
    <property type="entry name" value="SH3BGR"/>
</dbReference>
<comment type="similarity">
    <text evidence="1">Belongs to the SH3BGR family.</text>
</comment>
<sequence>MSVVVFYSSVSGSLEVKKRQERIMSVLSSKKIKYRAVDITQNPEDKDLMRKIANNPKALPPQIANESTYCGVSVTQERGVMILSFSMDTEKSFGVNNLGACKIQEKRGRIGCGH</sequence>
<dbReference type="PANTHER" id="PTHR12232:SF15">
    <property type="entry name" value="SH3 DOMAIN-BINDING GLUTAMIC ACID-RICH PROTEIN HOMOLOG"/>
    <property type="match status" value="1"/>
</dbReference>
<organism evidence="2 3">
    <name type="scientific">Oryzias melastigma</name>
    <name type="common">Marine medaka</name>
    <dbReference type="NCBI Taxonomy" id="30732"/>
    <lineage>
        <taxon>Eukaryota</taxon>
        <taxon>Metazoa</taxon>
        <taxon>Chordata</taxon>
        <taxon>Craniata</taxon>
        <taxon>Vertebrata</taxon>
        <taxon>Euteleostomi</taxon>
        <taxon>Actinopterygii</taxon>
        <taxon>Neopterygii</taxon>
        <taxon>Teleostei</taxon>
        <taxon>Neoteleostei</taxon>
        <taxon>Acanthomorphata</taxon>
        <taxon>Ovalentaria</taxon>
        <taxon>Atherinomorphae</taxon>
        <taxon>Beloniformes</taxon>
        <taxon>Adrianichthyidae</taxon>
        <taxon>Oryziinae</taxon>
        <taxon>Oryzias</taxon>
    </lineage>
</organism>
<protein>
    <submittedName>
        <fullName evidence="2">SH3 domain-binding glutamic acid-rich-like protein 3</fullName>
    </submittedName>
</protein>
<dbReference type="InterPro" id="IPR006993">
    <property type="entry name" value="Glut_rich_SH3-bd"/>
</dbReference>